<comment type="caution">
    <text evidence="2">The sequence shown here is derived from an EMBL/GenBank/DDBJ whole genome shotgun (WGS) entry which is preliminary data.</text>
</comment>
<sequence>MYKFIKMIVFILLFGSIYYLTLITIRFLILDHLNVRLQIQSLVEVISLFIIAITSLILTATLSRYLLKHNRNY</sequence>
<protein>
    <submittedName>
        <fullName evidence="2">Uncharacterized protein</fullName>
    </submittedName>
</protein>
<accession>A0ABM9C4M1</accession>
<evidence type="ECO:0000313" key="3">
    <source>
        <dbReference type="Proteomes" id="UP000838821"/>
    </source>
</evidence>
<feature type="transmembrane region" description="Helical" evidence="1">
    <location>
        <begin position="41"/>
        <end position="67"/>
    </location>
</feature>
<evidence type="ECO:0000256" key="1">
    <source>
        <dbReference type="SAM" id="Phobius"/>
    </source>
</evidence>
<proteinExistence type="predicted"/>
<keyword evidence="3" id="KW-1185">Reference proteome</keyword>
<evidence type="ECO:0000313" key="2">
    <source>
        <dbReference type="EMBL" id="CAH1202268.1"/>
    </source>
</evidence>
<keyword evidence="1" id="KW-0812">Transmembrane</keyword>
<keyword evidence="1" id="KW-1133">Transmembrane helix</keyword>
<dbReference type="EMBL" id="CAKMMW010000004">
    <property type="protein sequence ID" value="CAH1202268.1"/>
    <property type="molecule type" value="Genomic_DNA"/>
</dbReference>
<gene>
    <name evidence="2" type="ORF">PAECIP111891_02100</name>
</gene>
<reference evidence="2" key="1">
    <citation type="submission" date="2022-01" db="EMBL/GenBank/DDBJ databases">
        <authorList>
            <person name="Criscuolo A."/>
        </authorList>
    </citation>
    <scope>NUCLEOTIDE SEQUENCE</scope>
    <source>
        <strain evidence="2">CIP111891</strain>
    </source>
</reference>
<feature type="transmembrane region" description="Helical" evidence="1">
    <location>
        <begin position="7"/>
        <end position="29"/>
    </location>
</feature>
<organism evidence="2 3">
    <name type="scientific">Paenibacillus allorhizoplanae</name>
    <dbReference type="NCBI Taxonomy" id="2905648"/>
    <lineage>
        <taxon>Bacteria</taxon>
        <taxon>Bacillati</taxon>
        <taxon>Bacillota</taxon>
        <taxon>Bacilli</taxon>
        <taxon>Bacillales</taxon>
        <taxon>Paenibacillaceae</taxon>
        <taxon>Paenibacillus</taxon>
    </lineage>
</organism>
<dbReference type="Proteomes" id="UP000838821">
    <property type="component" value="Unassembled WGS sequence"/>
</dbReference>
<keyword evidence="1" id="KW-0472">Membrane</keyword>
<name>A0ABM9C4M1_9BACL</name>